<evidence type="ECO:0000313" key="2">
    <source>
        <dbReference type="Proteomes" id="UP001642540"/>
    </source>
</evidence>
<accession>A0ABP1PU14</accession>
<reference evidence="1 2" key="1">
    <citation type="submission" date="2024-08" db="EMBL/GenBank/DDBJ databases">
        <authorList>
            <person name="Cucini C."/>
            <person name="Frati F."/>
        </authorList>
    </citation>
    <scope>NUCLEOTIDE SEQUENCE [LARGE SCALE GENOMIC DNA]</scope>
</reference>
<organism evidence="1 2">
    <name type="scientific">Orchesella dallaii</name>
    <dbReference type="NCBI Taxonomy" id="48710"/>
    <lineage>
        <taxon>Eukaryota</taxon>
        <taxon>Metazoa</taxon>
        <taxon>Ecdysozoa</taxon>
        <taxon>Arthropoda</taxon>
        <taxon>Hexapoda</taxon>
        <taxon>Collembola</taxon>
        <taxon>Entomobryomorpha</taxon>
        <taxon>Entomobryoidea</taxon>
        <taxon>Orchesellidae</taxon>
        <taxon>Orchesellinae</taxon>
        <taxon>Orchesella</taxon>
    </lineage>
</organism>
<evidence type="ECO:0000313" key="1">
    <source>
        <dbReference type="EMBL" id="CAL8077381.1"/>
    </source>
</evidence>
<keyword evidence="2" id="KW-1185">Reference proteome</keyword>
<sequence length="360" mass="40855">MILKLDGYEVALKSISWSDDFKIQRTWEEESAVPIPKTGIPFFQPNSSQNEIILDKVFQEDVVFVKDFNDINSCITALTDFFEENHIPAQISMFRDPSGFLKYTTLIHNDPENFLLHFPPELSKAIGFKTSKFGNASYTSDLTINDVYIQQFPNGHEFTISRFKSERVVIKLDSTEDPTLQDLCSLIVASVFQNGAMLSLIVNEDLGTLEYDLEPITYNLRLSRFLLEHIGLPANTIIRGSGTFRVRTSAIDPYAPFQGIYLNRKQYEKTLSSGLMLVTSNCVNSTLLLNKRLYPCLGVISRKEGVNKIFSFAPEKLTYFPATDSVLSHISVKLLTEDGNALPEIERPTCVELLFRKAWF</sequence>
<comment type="caution">
    <text evidence="1">The sequence shown here is derived from an EMBL/GenBank/DDBJ whole genome shotgun (WGS) entry which is preliminary data.</text>
</comment>
<dbReference type="Proteomes" id="UP001642540">
    <property type="component" value="Unassembled WGS sequence"/>
</dbReference>
<protein>
    <submittedName>
        <fullName evidence="1">Uncharacterized protein</fullName>
    </submittedName>
</protein>
<gene>
    <name evidence="1" type="ORF">ODALV1_LOCUS3798</name>
</gene>
<name>A0ABP1PU14_9HEXA</name>
<proteinExistence type="predicted"/>
<dbReference type="EMBL" id="CAXLJM020000012">
    <property type="protein sequence ID" value="CAL8077381.1"/>
    <property type="molecule type" value="Genomic_DNA"/>
</dbReference>